<feature type="region of interest" description="Disordered" evidence="1">
    <location>
        <begin position="1"/>
        <end position="23"/>
    </location>
</feature>
<feature type="compositionally biased region" description="Low complexity" evidence="1">
    <location>
        <begin position="8"/>
        <end position="23"/>
    </location>
</feature>
<comment type="caution">
    <text evidence="2">The sequence shown here is derived from an EMBL/GenBank/DDBJ whole genome shotgun (WGS) entry which is preliminary data.</text>
</comment>
<dbReference type="EMBL" id="LDAU01000096">
    <property type="protein sequence ID" value="KRX06441.1"/>
    <property type="molecule type" value="Genomic_DNA"/>
</dbReference>
<organism evidence="2 3">
    <name type="scientific">Pseudocohnilembus persalinus</name>
    <name type="common">Ciliate</name>
    <dbReference type="NCBI Taxonomy" id="266149"/>
    <lineage>
        <taxon>Eukaryota</taxon>
        <taxon>Sar</taxon>
        <taxon>Alveolata</taxon>
        <taxon>Ciliophora</taxon>
        <taxon>Intramacronucleata</taxon>
        <taxon>Oligohymenophorea</taxon>
        <taxon>Scuticociliatia</taxon>
        <taxon>Philasterida</taxon>
        <taxon>Pseudocohnilembidae</taxon>
        <taxon>Pseudocohnilembus</taxon>
    </lineage>
</organism>
<dbReference type="Proteomes" id="UP000054937">
    <property type="component" value="Unassembled WGS sequence"/>
</dbReference>
<protein>
    <recommendedName>
        <fullName evidence="4">Protein kinase-like domain</fullName>
    </recommendedName>
</protein>
<dbReference type="AlphaFoldDB" id="A0A0V0QVN9"/>
<gene>
    <name evidence="2" type="ORF">PPERSA_05054</name>
</gene>
<reference evidence="2 3" key="1">
    <citation type="journal article" date="2015" name="Sci. Rep.">
        <title>Genome of the facultative scuticociliatosis pathogen Pseudocohnilembus persalinus provides insight into its virulence through horizontal gene transfer.</title>
        <authorList>
            <person name="Xiong J."/>
            <person name="Wang G."/>
            <person name="Cheng J."/>
            <person name="Tian M."/>
            <person name="Pan X."/>
            <person name="Warren A."/>
            <person name="Jiang C."/>
            <person name="Yuan D."/>
            <person name="Miao W."/>
        </authorList>
    </citation>
    <scope>NUCLEOTIDE SEQUENCE [LARGE SCALE GENOMIC DNA]</scope>
    <source>
        <strain evidence="2">36N120E</strain>
    </source>
</reference>
<accession>A0A0V0QVN9</accession>
<dbReference type="InParanoid" id="A0A0V0QVN9"/>
<evidence type="ECO:0000256" key="1">
    <source>
        <dbReference type="SAM" id="MobiDB-lite"/>
    </source>
</evidence>
<evidence type="ECO:0000313" key="2">
    <source>
        <dbReference type="EMBL" id="KRX06441.1"/>
    </source>
</evidence>
<proteinExistence type="predicted"/>
<name>A0A0V0QVN9_PSEPJ</name>
<evidence type="ECO:0008006" key="4">
    <source>
        <dbReference type="Google" id="ProtNLM"/>
    </source>
</evidence>
<dbReference type="Gene3D" id="3.30.200.20">
    <property type="entry name" value="Phosphorylase Kinase, domain 1"/>
    <property type="match status" value="1"/>
</dbReference>
<evidence type="ECO:0000313" key="3">
    <source>
        <dbReference type="Proteomes" id="UP000054937"/>
    </source>
</evidence>
<keyword evidence="3" id="KW-1185">Reference proteome</keyword>
<sequence>MRQITEENYNNNNNNNNKNQNQNQNNLQVNINSLKKSAKIDQITKRPTALILRLRQFNCEKSQFLNNEEKCCQPDRFLMAMENEKYRKFDCIPEEMEPKEDKTAKFKSEYLVGKQIGQGAYASVRIALHKPTNRKEEFLFTGI</sequence>